<keyword evidence="2" id="KW-0472">Membrane</keyword>
<keyword evidence="3" id="KW-0614">Plasmid</keyword>
<sequence>MSNPEDFKEYPRILKIEEDGKIIALDKHGEINTDLNIYSIDDEKQRLVFGKVIYNPYSRSDRNNENYNKRPEDYYNQRDREREWQLQEENKKSKSKNKWLGILLAIAVVVIIVIITMNVLTKNDTEVSNDDSTQQQNEQLKQEIDSTKEQLRNSQQNEQQTQQSINELQNKVNNLNANNQNQSATNELQQGIDKLQEAQNSKISGNEEEMKEKLRQIDEVIDTEKLSQQGKNQWEKFKGWLSNQFNDDK</sequence>
<protein>
    <submittedName>
        <fullName evidence="3">Uncharacterized protein</fullName>
    </submittedName>
</protein>
<feature type="transmembrane region" description="Helical" evidence="2">
    <location>
        <begin position="99"/>
        <end position="120"/>
    </location>
</feature>
<dbReference type="EMBL" id="CP041881">
    <property type="protein sequence ID" value="QDR65996.1"/>
    <property type="molecule type" value="Genomic_DNA"/>
</dbReference>
<proteinExistence type="predicted"/>
<feature type="compositionally biased region" description="Basic and acidic residues" evidence="1">
    <location>
        <begin position="140"/>
        <end position="151"/>
    </location>
</feature>
<feature type="region of interest" description="Disordered" evidence="1">
    <location>
        <begin position="125"/>
        <end position="164"/>
    </location>
</feature>
<keyword evidence="2" id="KW-0812">Transmembrane</keyword>
<reference evidence="3" key="1">
    <citation type="submission" date="2019-07" db="EMBL/GenBank/DDBJ databases">
        <title>Draft Genome Sequence of Megaplasmid-Bearing Staphylococcus scuiri strain B9-58B Isolated from Retail Pork.</title>
        <authorList>
            <person name="Neyaz L."/>
            <person name="Karki A.B."/>
            <person name="Fakhr M.K."/>
        </authorList>
    </citation>
    <scope>NUCLEOTIDE SEQUENCE</scope>
    <source>
        <strain evidence="3">B9-58B</strain>
        <plasmid evidence="3">pSSLNP162</plasmid>
    </source>
</reference>
<geneLocation type="plasmid" evidence="3">
    <name>pSSLNP162</name>
</geneLocation>
<evidence type="ECO:0000256" key="2">
    <source>
        <dbReference type="SAM" id="Phobius"/>
    </source>
</evidence>
<evidence type="ECO:0000313" key="3">
    <source>
        <dbReference type="EMBL" id="QDR65996.1"/>
    </source>
</evidence>
<name>A0A517CLU8_MAMSC</name>
<organism evidence="3">
    <name type="scientific">Mammaliicoccus sciuri</name>
    <name type="common">Staphylococcus sciuri</name>
    <dbReference type="NCBI Taxonomy" id="1296"/>
    <lineage>
        <taxon>Bacteria</taxon>
        <taxon>Bacillati</taxon>
        <taxon>Bacillota</taxon>
        <taxon>Bacilli</taxon>
        <taxon>Bacillales</taxon>
        <taxon>Staphylococcaceae</taxon>
        <taxon>Mammaliicoccus</taxon>
    </lineage>
</organism>
<keyword evidence="2" id="KW-1133">Transmembrane helix</keyword>
<dbReference type="AlphaFoldDB" id="A0A517CLU8"/>
<feature type="compositionally biased region" description="Low complexity" evidence="1">
    <location>
        <begin position="152"/>
        <end position="164"/>
    </location>
</feature>
<gene>
    <name evidence="3" type="ORF">FPV13_13915</name>
</gene>
<evidence type="ECO:0000256" key="1">
    <source>
        <dbReference type="SAM" id="MobiDB-lite"/>
    </source>
</evidence>
<dbReference type="RefSeq" id="WP_152292075.1">
    <property type="nucleotide sequence ID" value="NZ_CP041881.1"/>
</dbReference>
<feature type="compositionally biased region" description="Polar residues" evidence="1">
    <location>
        <begin position="130"/>
        <end position="139"/>
    </location>
</feature>
<accession>A0A517CLU8</accession>